<evidence type="ECO:0000259" key="2">
    <source>
        <dbReference type="Pfam" id="PF13556"/>
    </source>
</evidence>
<feature type="domain" description="RsbT co-antagonist protein RsbRD N-terminal" evidence="3">
    <location>
        <begin position="21"/>
        <end position="155"/>
    </location>
</feature>
<feature type="compositionally biased region" description="Gly residues" evidence="1">
    <location>
        <begin position="241"/>
        <end position="299"/>
    </location>
</feature>
<gene>
    <name evidence="4" type="ORF">ACFQKB_40125</name>
</gene>
<dbReference type="InterPro" id="IPR025751">
    <property type="entry name" value="RsbRD_N_dom"/>
</dbReference>
<dbReference type="Pfam" id="PF13556">
    <property type="entry name" value="HTH_30"/>
    <property type="match status" value="1"/>
</dbReference>
<feature type="compositionally biased region" description="Gly residues" evidence="1">
    <location>
        <begin position="308"/>
        <end position="335"/>
    </location>
</feature>
<evidence type="ECO:0000313" key="5">
    <source>
        <dbReference type="Proteomes" id="UP001596380"/>
    </source>
</evidence>
<feature type="region of interest" description="Disordered" evidence="1">
    <location>
        <begin position="227"/>
        <end position="356"/>
    </location>
</feature>
<accession>A0ABW2CW38</accession>
<dbReference type="InterPro" id="IPR025736">
    <property type="entry name" value="PucR_C-HTH_dom"/>
</dbReference>
<sequence length="542" mass="52988">MGMDEADRFLRLLIERGGDPALLESTVHAARGKSDLVAALPEEETRRHTRALLNGVIAALENGGVPGGDALAAAERLGSDRARQGVPVAAFLDGFQAGRAHLVRTLVSEGRRLGVPADALLDGVTRVDEITTALVHRMVHAHRVAELEMARTTREGQLQMLRRLLHGEPAPVLAPLDASGAYHCVVSDVSDPAVAARLETALTASGTGLCGLVDGRLAALVTRLPAVHETPSRSGPPRGVPVGGVSVGGGPAGGPGGGSGGGAGGGLGGGAGGALGDASGGPRGAPGGGLDGGPGGGLDGALRRGPGAAPGGGPRGASGSGPGGGPGGASGGGPGSAASRAPGGGAGSAASGGSGGGSGGAFGGAAGGAAGGVPGVADRVMPLVDGPLLVASPPVSPSRVAPLYDLGRRALRAGAAAELTGLRHLTDLALLTATASEPDLGRLLADGLLNGLDRADPFHRRLAETALAHLDHGGRIEATAAALHVHGNTVKYRVRRLHELTGGSFAETGNGDAVARAAHRWWALRAWLDDPGHVAGTGGRPA</sequence>
<dbReference type="PANTHER" id="PTHR33744:SF1">
    <property type="entry name" value="DNA-BINDING TRANSCRIPTIONAL ACTIVATOR ADER"/>
    <property type="match status" value="1"/>
</dbReference>
<dbReference type="Gene3D" id="1.10.10.2840">
    <property type="entry name" value="PucR C-terminal helix-turn-helix domain"/>
    <property type="match status" value="1"/>
</dbReference>
<protein>
    <submittedName>
        <fullName evidence="4">Helix-turn-helix domain-containing protein</fullName>
    </submittedName>
</protein>
<dbReference type="InterPro" id="IPR042070">
    <property type="entry name" value="PucR_C-HTH_sf"/>
</dbReference>
<proteinExistence type="predicted"/>
<reference evidence="5" key="1">
    <citation type="journal article" date="2019" name="Int. J. Syst. Evol. Microbiol.">
        <title>The Global Catalogue of Microorganisms (GCM) 10K type strain sequencing project: providing services to taxonomists for standard genome sequencing and annotation.</title>
        <authorList>
            <consortium name="The Broad Institute Genomics Platform"/>
            <consortium name="The Broad Institute Genome Sequencing Center for Infectious Disease"/>
            <person name="Wu L."/>
            <person name="Ma J."/>
        </authorList>
    </citation>
    <scope>NUCLEOTIDE SEQUENCE [LARGE SCALE GENOMIC DNA]</scope>
    <source>
        <strain evidence="5">JCM 3369</strain>
    </source>
</reference>
<dbReference type="Proteomes" id="UP001596380">
    <property type="component" value="Unassembled WGS sequence"/>
</dbReference>
<dbReference type="Pfam" id="PF14361">
    <property type="entry name" value="RsbRD_N"/>
    <property type="match status" value="1"/>
</dbReference>
<feature type="compositionally biased region" description="Gly residues" evidence="1">
    <location>
        <begin position="342"/>
        <end position="356"/>
    </location>
</feature>
<name>A0ABW2CW38_9ACTN</name>
<dbReference type="RefSeq" id="WP_378064034.1">
    <property type="nucleotide sequence ID" value="NZ_JBHSXS010000046.1"/>
</dbReference>
<evidence type="ECO:0000313" key="4">
    <source>
        <dbReference type="EMBL" id="MFC6886023.1"/>
    </source>
</evidence>
<evidence type="ECO:0000256" key="1">
    <source>
        <dbReference type="SAM" id="MobiDB-lite"/>
    </source>
</evidence>
<evidence type="ECO:0000259" key="3">
    <source>
        <dbReference type="Pfam" id="PF14361"/>
    </source>
</evidence>
<comment type="caution">
    <text evidence="4">The sequence shown here is derived from an EMBL/GenBank/DDBJ whole genome shotgun (WGS) entry which is preliminary data.</text>
</comment>
<organism evidence="4 5">
    <name type="scientific">Actinomadura yumaensis</name>
    <dbReference type="NCBI Taxonomy" id="111807"/>
    <lineage>
        <taxon>Bacteria</taxon>
        <taxon>Bacillati</taxon>
        <taxon>Actinomycetota</taxon>
        <taxon>Actinomycetes</taxon>
        <taxon>Streptosporangiales</taxon>
        <taxon>Thermomonosporaceae</taxon>
        <taxon>Actinomadura</taxon>
    </lineage>
</organism>
<dbReference type="PANTHER" id="PTHR33744">
    <property type="entry name" value="CARBOHYDRATE DIACID REGULATOR"/>
    <property type="match status" value="1"/>
</dbReference>
<keyword evidence="5" id="KW-1185">Reference proteome</keyword>
<dbReference type="EMBL" id="JBHSXS010000046">
    <property type="protein sequence ID" value="MFC6886023.1"/>
    <property type="molecule type" value="Genomic_DNA"/>
</dbReference>
<feature type="domain" description="PucR C-terminal helix-turn-helix" evidence="2">
    <location>
        <begin position="462"/>
        <end position="506"/>
    </location>
</feature>
<dbReference type="InterPro" id="IPR051448">
    <property type="entry name" value="CdaR-like_regulators"/>
</dbReference>